<dbReference type="OrthoDB" id="6878627at2"/>
<sequence>MRDLGKLSEYAFASWCAQVGLIANGSMIDKTGWDFYVEFPISQDISIKELHKPAFECKVQVKATDKKDRKLAITVSNLRRMATAPMPSFYIFLEFDGKNEVQRVFLVHMNNDLVYKILKKIREIEQGDKNKNLSKRTMTLHYGEENELNILDGKSLQNTLFHHIGESYSDYVTDKNKYLKECGFEDGYGKMKFSIAGENAGLHQLIDLSLGLTDEVDVQNLVNIDERFGIPSKNPNFELNEAKLKIELQPPKKGKISFKEDTLSRSLTFDINFYNSPFSFYDYRKYTKFRIIGDFFDITFEPYAGKSNYNFTLGGDKRLEFRKLEDALALISLISLISRNNQPAIVELNIENLEPLVFNFKSKFVKRNIEIFDDIINNVLKICQKFEIYEDIYVSLNELYVKKQQIEQFHTIITKTVECDFRVDLELSSNHIFEFEQAVSISVLCCQVGSHIIGAIVTVFGKPEEISKNKFSIDKADLKIEKTFSYTLDTLIKNNDILKSIESISSKYIDKYDVFYNWG</sequence>
<name>A0A1Y3CEK7_9GAMM</name>
<protein>
    <submittedName>
        <fullName evidence="1">DUF4365 domain-containing protein</fullName>
    </submittedName>
</protein>
<accession>A0A1Y3CEK7</accession>
<dbReference type="EMBL" id="NEGB01000006">
    <property type="protein sequence ID" value="OTG64786.1"/>
    <property type="molecule type" value="Genomic_DNA"/>
</dbReference>
<comment type="caution">
    <text evidence="1">The sequence shown here is derived from an EMBL/GenBank/DDBJ whole genome shotgun (WGS) entry which is preliminary data.</text>
</comment>
<keyword evidence="2" id="KW-1185">Reference proteome</keyword>
<dbReference type="AlphaFoldDB" id="A0A1Y3CEK7"/>
<organism evidence="1 2">
    <name type="scientific">Acinetobacter silvestris</name>
    <dbReference type="NCBI Taxonomy" id="1977882"/>
    <lineage>
        <taxon>Bacteria</taxon>
        <taxon>Pseudomonadati</taxon>
        <taxon>Pseudomonadota</taxon>
        <taxon>Gammaproteobacteria</taxon>
        <taxon>Moraxellales</taxon>
        <taxon>Moraxellaceae</taxon>
        <taxon>Acinetobacter</taxon>
    </lineage>
</organism>
<reference evidence="1 2" key="1">
    <citation type="submission" date="2017-04" db="EMBL/GenBank/DDBJ databases">
        <title>High diversity of culturable Acinetobacter species in natural soil and water ecosystems.</title>
        <authorList>
            <person name="Nemec A."/>
            <person name="Radolfova-Krizova L."/>
        </authorList>
    </citation>
    <scope>NUCLEOTIDE SEQUENCE [LARGE SCALE GENOMIC DNA]</scope>
    <source>
        <strain evidence="1 2">ANC 4999</strain>
    </source>
</reference>
<evidence type="ECO:0000313" key="1">
    <source>
        <dbReference type="EMBL" id="OTG64786.1"/>
    </source>
</evidence>
<evidence type="ECO:0000313" key="2">
    <source>
        <dbReference type="Proteomes" id="UP000242765"/>
    </source>
</evidence>
<dbReference type="Proteomes" id="UP000242765">
    <property type="component" value="Unassembled WGS sequence"/>
</dbReference>
<dbReference type="RefSeq" id="WP_086204093.1">
    <property type="nucleotide sequence ID" value="NZ_NEGB01000006.1"/>
</dbReference>
<proteinExistence type="predicted"/>
<dbReference type="STRING" id="1977882.B9T28_11305"/>
<gene>
    <name evidence="1" type="ORF">B9T28_11305</name>
</gene>